<sequence length="191" mass="21312">MNKKSLLKCAVIGLVATLGLAACGTSKDASGGSSSGKEVLEFYHGYHHSEDEWPVAKTMRDLYDKFAEEHKDSGVEFKPIPINGDLKDVMNNKVASGEFPDVIDLAGNAVSLAAIEQKLVLDLKPYIDSNKLEKNVGLNYKQTKKMEKFIQFTNSYLQWVCGITRIYLQKQVLKHLISGILGKILHKQWLL</sequence>
<dbReference type="EMBL" id="AFQV01000029">
    <property type="protein sequence ID" value="EGP65407.1"/>
    <property type="molecule type" value="Genomic_DNA"/>
</dbReference>
<protein>
    <submittedName>
        <fullName evidence="2">Putative lipoprotein</fullName>
    </submittedName>
</protein>
<feature type="chain" id="PRO_5039460531" evidence="1">
    <location>
        <begin position="22"/>
        <end position="191"/>
    </location>
</feature>
<evidence type="ECO:0000313" key="2">
    <source>
        <dbReference type="EMBL" id="EGP65407.1"/>
    </source>
</evidence>
<dbReference type="Proteomes" id="UP000004568">
    <property type="component" value="Unassembled WGS sequence"/>
</dbReference>
<comment type="caution">
    <text evidence="2">The sequence shown here is derived from an EMBL/GenBank/DDBJ whole genome shotgun (WGS) entry which is preliminary data.</text>
</comment>
<proteinExistence type="predicted"/>
<evidence type="ECO:0000256" key="1">
    <source>
        <dbReference type="SAM" id="SignalP"/>
    </source>
</evidence>
<name>F9HPT5_STRMT</name>
<dbReference type="PATRIC" id="fig|1008453.3.peg.1681"/>
<evidence type="ECO:0000313" key="3">
    <source>
        <dbReference type="Proteomes" id="UP000004568"/>
    </source>
</evidence>
<dbReference type="eggNOG" id="COG1653">
    <property type="taxonomic scope" value="Bacteria"/>
</dbReference>
<keyword evidence="1" id="KW-0732">Signal</keyword>
<organism evidence="2 3">
    <name type="scientific">Streptococcus mitis SK1080</name>
    <dbReference type="NCBI Taxonomy" id="1008453"/>
    <lineage>
        <taxon>Bacteria</taxon>
        <taxon>Bacillati</taxon>
        <taxon>Bacillota</taxon>
        <taxon>Bacilli</taxon>
        <taxon>Lactobacillales</taxon>
        <taxon>Streptococcaceae</taxon>
        <taxon>Streptococcus</taxon>
        <taxon>Streptococcus mitis group</taxon>
    </lineage>
</organism>
<dbReference type="SUPFAM" id="SSF53850">
    <property type="entry name" value="Periplasmic binding protein-like II"/>
    <property type="match status" value="1"/>
</dbReference>
<dbReference type="PROSITE" id="PS51257">
    <property type="entry name" value="PROKAR_LIPOPROTEIN"/>
    <property type="match status" value="1"/>
</dbReference>
<dbReference type="RefSeq" id="WP_004242819.1">
    <property type="nucleotide sequence ID" value="NZ_AFQV01000029.1"/>
</dbReference>
<dbReference type="Gene3D" id="3.40.190.10">
    <property type="entry name" value="Periplasmic binding protein-like II"/>
    <property type="match status" value="1"/>
</dbReference>
<reference evidence="2 3" key="1">
    <citation type="submission" date="2011-05" db="EMBL/GenBank/DDBJ databases">
        <authorList>
            <person name="Durkin A.S."/>
            <person name="Radune D."/>
            <person name="Hostetler J."/>
            <person name="Torralba M."/>
            <person name="Gillis M."/>
            <person name="Methe B."/>
            <person name="Sutton G."/>
            <person name="Nelson K.E."/>
        </authorList>
    </citation>
    <scope>NUCLEOTIDE SEQUENCE [LARGE SCALE GENOMIC DNA]</scope>
    <source>
        <strain evidence="2 3">SK1080</strain>
    </source>
</reference>
<keyword evidence="2" id="KW-0449">Lipoprotein</keyword>
<gene>
    <name evidence="2" type="ORF">HMPREF9957_0680</name>
</gene>
<dbReference type="AlphaFoldDB" id="F9HPT5"/>
<accession>F9HPT5</accession>
<feature type="signal peptide" evidence="1">
    <location>
        <begin position="1"/>
        <end position="21"/>
    </location>
</feature>